<evidence type="ECO:0000313" key="2">
    <source>
        <dbReference type="Proteomes" id="UP001365542"/>
    </source>
</evidence>
<dbReference type="PANTHER" id="PTHR48312:SF1">
    <property type="entry name" value="SULFOTRANSFERASE"/>
    <property type="match status" value="1"/>
</dbReference>
<organism evidence="1 2">
    <name type="scientific">Orbilia ellipsospora</name>
    <dbReference type="NCBI Taxonomy" id="2528407"/>
    <lineage>
        <taxon>Eukaryota</taxon>
        <taxon>Fungi</taxon>
        <taxon>Dikarya</taxon>
        <taxon>Ascomycota</taxon>
        <taxon>Pezizomycotina</taxon>
        <taxon>Orbiliomycetes</taxon>
        <taxon>Orbiliales</taxon>
        <taxon>Orbiliaceae</taxon>
        <taxon>Orbilia</taxon>
    </lineage>
</organism>
<dbReference type="AlphaFoldDB" id="A0AAV9WTP7"/>
<reference evidence="1 2" key="1">
    <citation type="submission" date="2019-10" db="EMBL/GenBank/DDBJ databases">
        <authorList>
            <person name="Palmer J.M."/>
        </authorList>
    </citation>
    <scope>NUCLEOTIDE SEQUENCE [LARGE SCALE GENOMIC DNA]</scope>
    <source>
        <strain evidence="1 2">TWF694</strain>
    </source>
</reference>
<dbReference type="EMBL" id="JAVHJO010000017">
    <property type="protein sequence ID" value="KAK6525456.1"/>
    <property type="molecule type" value="Genomic_DNA"/>
</dbReference>
<evidence type="ECO:0000313" key="1">
    <source>
        <dbReference type="EMBL" id="KAK6525456.1"/>
    </source>
</evidence>
<name>A0AAV9WTP7_9PEZI</name>
<dbReference type="Proteomes" id="UP001365542">
    <property type="component" value="Unassembled WGS sequence"/>
</dbReference>
<dbReference type="PANTHER" id="PTHR48312">
    <property type="match status" value="1"/>
</dbReference>
<sequence length="322" mass="36181">MAAAPTKPIYIFSHARVSSNLFVRVISEHPQLSLKKYAFDEAFMWGPEYLTARRTPEIAENRESQSEENKAMTYQMALDKIVEFIDKTRTEGKVPVLKDHTYYLLDPQTVAANFQISAEREILPTPKVTCKLPTDSIKSDTQPPVVLPPAFLVSLTPVFLIRDPIRFVPSYYKAGVDSIGVRVGDPDWAVNATLKGSRLLYDWYKEQGISPMIIDAKELVHQTENVTKEFCERAGVDKGGVITKWETSKNTSVHADTWFSSLGGSTGIDTSLEPMESNMDEEYKKLAAKWGEEVAEGLKVWVEAAQEDYLYLRRNAVCVGSS</sequence>
<comment type="caution">
    <text evidence="1">The sequence shown here is derived from an EMBL/GenBank/DDBJ whole genome shotgun (WGS) entry which is preliminary data.</text>
</comment>
<dbReference type="SUPFAM" id="SSF52540">
    <property type="entry name" value="P-loop containing nucleoside triphosphate hydrolases"/>
    <property type="match status" value="1"/>
</dbReference>
<proteinExistence type="predicted"/>
<protein>
    <submittedName>
        <fullName evidence="1">Uncharacterized protein</fullName>
    </submittedName>
</protein>
<dbReference type="InterPro" id="IPR027417">
    <property type="entry name" value="P-loop_NTPase"/>
</dbReference>
<gene>
    <name evidence="1" type="ORF">TWF694_005592</name>
</gene>
<accession>A0AAV9WTP7</accession>
<dbReference type="Gene3D" id="3.40.50.300">
    <property type="entry name" value="P-loop containing nucleotide triphosphate hydrolases"/>
    <property type="match status" value="1"/>
</dbReference>
<keyword evidence="2" id="KW-1185">Reference proteome</keyword>